<dbReference type="FunFam" id="1.10.600.10:FF:000020">
    <property type="entry name" value="Phytoene synthase"/>
    <property type="match status" value="1"/>
</dbReference>
<proteinExistence type="inferred from homology"/>
<dbReference type="GO" id="GO:0004311">
    <property type="term" value="F:geranylgeranyl diphosphate synthase activity"/>
    <property type="evidence" value="ECO:0007669"/>
    <property type="project" value="InterPro"/>
</dbReference>
<sequence length="346" mass="37990">MSGYQSDMEACREAIRHGSLSFHAASRLLPSSVRDPALALYAFCRLADDAVDLQQEKGAAVLRLQDRLERIYAGKPDDAPADRAFARVVDEFEMPRALPDALLEGLAWDAVGRTYDDLSGLFDYSARVASAVGVMMCVLMRVRDPDALARACDLGVAMQLTNIARDVGEDALEGRVYLPLDWLKEAGLTKDQFLANPKPTKAIRQMTRRLVMEANRLYMRSEAGVAALPMTSRTGIYAARFIYAGIGGQVQKAGYDSISTRAHTSKPQKLAWVAVSAMKAAGTVVMPKSAVLFARCLPETQFLVQAAGRATERRTRSDTVFEALAQVALHERARRDALIDAHRRPT</sequence>
<dbReference type="CDD" id="cd00683">
    <property type="entry name" value="Trans_IPPS_HH"/>
    <property type="match status" value="1"/>
</dbReference>
<evidence type="ECO:0000313" key="6">
    <source>
        <dbReference type="EMBL" id="SHH61582.1"/>
    </source>
</evidence>
<dbReference type="NCBIfam" id="NF045921">
    <property type="entry name" value="PhytnSynCrtBRhod"/>
    <property type="match status" value="1"/>
</dbReference>
<dbReference type="InterPro" id="IPR008949">
    <property type="entry name" value="Isoprenoid_synthase_dom_sf"/>
</dbReference>
<evidence type="ECO:0000313" key="7">
    <source>
        <dbReference type="Proteomes" id="UP000184221"/>
    </source>
</evidence>
<evidence type="ECO:0000256" key="4">
    <source>
        <dbReference type="ARBA" id="ARBA00022746"/>
    </source>
</evidence>
<gene>
    <name evidence="6" type="ORF">SAMN05443551_2614</name>
</gene>
<organism evidence="6 7">
    <name type="scientific">Marivita hallyeonensis</name>
    <dbReference type="NCBI Taxonomy" id="996342"/>
    <lineage>
        <taxon>Bacteria</taxon>
        <taxon>Pseudomonadati</taxon>
        <taxon>Pseudomonadota</taxon>
        <taxon>Alphaproteobacteria</taxon>
        <taxon>Rhodobacterales</taxon>
        <taxon>Roseobacteraceae</taxon>
        <taxon>Marivita</taxon>
    </lineage>
</organism>
<evidence type="ECO:0000256" key="2">
    <source>
        <dbReference type="ARBA" id="ARBA00006251"/>
    </source>
</evidence>
<dbReference type="PANTHER" id="PTHR31480">
    <property type="entry name" value="BIFUNCTIONAL LYCOPENE CYCLASE/PHYTOENE SYNTHASE"/>
    <property type="match status" value="1"/>
</dbReference>
<dbReference type="InterPro" id="IPR002060">
    <property type="entry name" value="Squ/phyt_synthse"/>
</dbReference>
<evidence type="ECO:0000256" key="1">
    <source>
        <dbReference type="ARBA" id="ARBA00004684"/>
    </source>
</evidence>
<dbReference type="RefSeq" id="WP_072778062.1">
    <property type="nucleotide sequence ID" value="NZ_FQXC01000003.1"/>
</dbReference>
<dbReference type="InterPro" id="IPR019845">
    <property type="entry name" value="Squalene/phytoene_synthase_CS"/>
</dbReference>
<dbReference type="InterPro" id="IPR033904">
    <property type="entry name" value="Trans_IPPS_HH"/>
</dbReference>
<reference evidence="6 7" key="1">
    <citation type="submission" date="2016-11" db="EMBL/GenBank/DDBJ databases">
        <authorList>
            <person name="Jaros S."/>
            <person name="Januszkiewicz K."/>
            <person name="Wedrychowicz H."/>
        </authorList>
    </citation>
    <scope>NUCLEOTIDE SEQUENCE [LARGE SCALE GENOMIC DNA]</scope>
    <source>
        <strain evidence="6 7">DSM 29431</strain>
    </source>
</reference>
<dbReference type="SFLD" id="SFLDG01018">
    <property type="entry name" value="Squalene/Phytoene_Synthase_Lik"/>
    <property type="match status" value="1"/>
</dbReference>
<dbReference type="GO" id="GO:0016117">
    <property type="term" value="P:carotenoid biosynthetic process"/>
    <property type="evidence" value="ECO:0007669"/>
    <property type="project" value="UniProtKB-KW"/>
</dbReference>
<dbReference type="GO" id="GO:0051996">
    <property type="term" value="F:squalene synthase [NAD(P)H] activity"/>
    <property type="evidence" value="ECO:0007669"/>
    <property type="project" value="InterPro"/>
</dbReference>
<protein>
    <submittedName>
        <fullName evidence="6">Phytoene synthase</fullName>
    </submittedName>
</protein>
<name>A0A1M5UEX3_9RHOB</name>
<evidence type="ECO:0000256" key="3">
    <source>
        <dbReference type="ARBA" id="ARBA00022679"/>
    </source>
</evidence>
<dbReference type="AlphaFoldDB" id="A0A1M5UEX3"/>
<dbReference type="InterPro" id="IPR044843">
    <property type="entry name" value="Trans_IPPS_bact-type"/>
</dbReference>
<dbReference type="SFLD" id="SFLDS00005">
    <property type="entry name" value="Isoprenoid_Synthase_Type_I"/>
    <property type="match status" value="1"/>
</dbReference>
<dbReference type="OrthoDB" id="9807580at2"/>
<dbReference type="SFLD" id="SFLDG01212">
    <property type="entry name" value="Phytoene_synthase_like"/>
    <property type="match status" value="1"/>
</dbReference>
<dbReference type="EMBL" id="FQXC01000003">
    <property type="protein sequence ID" value="SHH61582.1"/>
    <property type="molecule type" value="Genomic_DNA"/>
</dbReference>
<keyword evidence="4" id="KW-0125">Carotenoid biosynthesis</keyword>
<dbReference type="Gene3D" id="1.10.600.10">
    <property type="entry name" value="Farnesyl Diphosphate Synthase"/>
    <property type="match status" value="1"/>
</dbReference>
<accession>A0A1M5UEX3</accession>
<comment type="cofactor">
    <cofactor evidence="5">
        <name>ATP</name>
        <dbReference type="ChEBI" id="CHEBI:30616"/>
    </cofactor>
</comment>
<keyword evidence="3" id="KW-0808">Transferase</keyword>
<dbReference type="PROSITE" id="PS01044">
    <property type="entry name" value="SQUALEN_PHYTOEN_SYN_1"/>
    <property type="match status" value="1"/>
</dbReference>
<dbReference type="Proteomes" id="UP000184221">
    <property type="component" value="Unassembled WGS sequence"/>
</dbReference>
<dbReference type="SUPFAM" id="SSF48576">
    <property type="entry name" value="Terpenoid synthases"/>
    <property type="match status" value="1"/>
</dbReference>
<dbReference type="STRING" id="996342.SAMN05443551_2614"/>
<dbReference type="Pfam" id="PF00494">
    <property type="entry name" value="SQS_PSY"/>
    <property type="match status" value="1"/>
</dbReference>
<comment type="similarity">
    <text evidence="2">Belongs to the phytoene/squalene synthase family.</text>
</comment>
<dbReference type="PROSITE" id="PS01045">
    <property type="entry name" value="SQUALEN_PHYTOEN_SYN_2"/>
    <property type="match status" value="1"/>
</dbReference>
<keyword evidence="7" id="KW-1185">Reference proteome</keyword>
<evidence type="ECO:0000256" key="5">
    <source>
        <dbReference type="ARBA" id="ARBA00053028"/>
    </source>
</evidence>
<comment type="pathway">
    <text evidence="1">Carotenoid biosynthesis; phytoene biosynthesis.</text>
</comment>